<dbReference type="InterPro" id="IPR016181">
    <property type="entry name" value="Acyl_CoA_acyltransferase"/>
</dbReference>
<evidence type="ECO:0000313" key="3">
    <source>
        <dbReference type="Proteomes" id="UP001524473"/>
    </source>
</evidence>
<name>A0ABT1RW46_9FIRM</name>
<dbReference type="PANTHER" id="PTHR43792">
    <property type="entry name" value="GNAT FAMILY, PUTATIVE (AFU_ORTHOLOGUE AFUA_3G00765)-RELATED-RELATED"/>
    <property type="match status" value="1"/>
</dbReference>
<reference evidence="2 3" key="1">
    <citation type="submission" date="2022-06" db="EMBL/GenBank/DDBJ databases">
        <title>Isolation of gut microbiota from human fecal samples.</title>
        <authorList>
            <person name="Pamer E.G."/>
            <person name="Barat B."/>
            <person name="Waligurski E."/>
            <person name="Medina S."/>
            <person name="Paddock L."/>
            <person name="Mostad J."/>
        </authorList>
    </citation>
    <scope>NUCLEOTIDE SEQUENCE [LARGE SCALE GENOMIC DNA]</scope>
    <source>
        <strain evidence="2 3">DFI.9.73</strain>
    </source>
</reference>
<dbReference type="Pfam" id="PF13302">
    <property type="entry name" value="Acetyltransf_3"/>
    <property type="match status" value="1"/>
</dbReference>
<feature type="domain" description="N-acetyltransferase" evidence="1">
    <location>
        <begin position="16"/>
        <end position="136"/>
    </location>
</feature>
<dbReference type="Gene3D" id="3.40.630.30">
    <property type="match status" value="1"/>
</dbReference>
<dbReference type="PANTHER" id="PTHR43792:SF1">
    <property type="entry name" value="N-ACETYLTRANSFERASE DOMAIN-CONTAINING PROTEIN"/>
    <property type="match status" value="1"/>
</dbReference>
<evidence type="ECO:0000313" key="2">
    <source>
        <dbReference type="EMBL" id="MCQ4838896.1"/>
    </source>
</evidence>
<gene>
    <name evidence="2" type="ORF">NE695_03075</name>
</gene>
<comment type="caution">
    <text evidence="2">The sequence shown here is derived from an EMBL/GenBank/DDBJ whole genome shotgun (WGS) entry which is preliminary data.</text>
</comment>
<keyword evidence="3" id="KW-1185">Reference proteome</keyword>
<organism evidence="2 3">
    <name type="scientific">Neglectibacter timonensis</name>
    <dbReference type="NCBI Taxonomy" id="1776382"/>
    <lineage>
        <taxon>Bacteria</taxon>
        <taxon>Bacillati</taxon>
        <taxon>Bacillota</taxon>
        <taxon>Clostridia</taxon>
        <taxon>Eubacteriales</taxon>
        <taxon>Oscillospiraceae</taxon>
        <taxon>Neglectibacter</taxon>
    </lineage>
</organism>
<accession>A0ABT1RW46</accession>
<dbReference type="SUPFAM" id="SSF55729">
    <property type="entry name" value="Acyl-CoA N-acyltransferases (Nat)"/>
    <property type="match status" value="1"/>
</dbReference>
<dbReference type="Proteomes" id="UP001524473">
    <property type="component" value="Unassembled WGS sequence"/>
</dbReference>
<dbReference type="RefSeq" id="WP_256191557.1">
    <property type="nucleotide sequence ID" value="NZ_JANFZG010000006.1"/>
</dbReference>
<sequence>MAELFGAFPYLENEKIIIRKMELNDVAALSEISNNDNVYKYISPFLHKKSNKALETAIKNLGGKEFEKKKYIIAGIYLKDNPNRLVGLAEMFDYKKRENKITVGYRLNEDYWNKKIATNVLKLMVEYLVNKVNIGRL</sequence>
<dbReference type="InterPro" id="IPR000182">
    <property type="entry name" value="GNAT_dom"/>
</dbReference>
<dbReference type="EMBL" id="JANFZH010000004">
    <property type="protein sequence ID" value="MCQ4838896.1"/>
    <property type="molecule type" value="Genomic_DNA"/>
</dbReference>
<dbReference type="InterPro" id="IPR051531">
    <property type="entry name" value="N-acetyltransferase"/>
</dbReference>
<proteinExistence type="predicted"/>
<protein>
    <submittedName>
        <fullName evidence="2">GNAT family N-acetyltransferase</fullName>
    </submittedName>
</protein>
<evidence type="ECO:0000259" key="1">
    <source>
        <dbReference type="Pfam" id="PF13302"/>
    </source>
</evidence>